<dbReference type="InterPro" id="IPR001623">
    <property type="entry name" value="DnaJ_domain"/>
</dbReference>
<dbReference type="PROSITE" id="PS50076">
    <property type="entry name" value="DNAJ_2"/>
    <property type="match status" value="1"/>
</dbReference>
<accession>A0A218XBN5</accession>
<dbReference type="InterPro" id="IPR036869">
    <property type="entry name" value="J_dom_sf"/>
</dbReference>
<dbReference type="Pfam" id="PF00226">
    <property type="entry name" value="DnaJ"/>
    <property type="match status" value="1"/>
</dbReference>
<dbReference type="SMART" id="SM00271">
    <property type="entry name" value="DnaJ"/>
    <property type="match status" value="1"/>
</dbReference>
<reference evidence="3" key="1">
    <citation type="journal article" date="2017" name="Plant J.">
        <title>The pomegranate (Punica granatum L.) genome and the genomics of punicalagin biosynthesis.</title>
        <authorList>
            <person name="Qin G."/>
            <person name="Xu C."/>
            <person name="Ming R."/>
            <person name="Tang H."/>
            <person name="Guyot R."/>
            <person name="Kramer E.M."/>
            <person name="Hu Y."/>
            <person name="Yi X."/>
            <person name="Qi Y."/>
            <person name="Xu X."/>
            <person name="Gao Z."/>
            <person name="Pan H."/>
            <person name="Jian J."/>
            <person name="Tian Y."/>
            <person name="Yue Z."/>
            <person name="Xu Y."/>
        </authorList>
    </citation>
    <scope>NUCLEOTIDE SEQUENCE [LARGE SCALE GENOMIC DNA]</scope>
    <source>
        <strain evidence="3">cv. Dabenzi</strain>
    </source>
</reference>
<feature type="domain" description="J" evidence="1">
    <location>
        <begin position="49"/>
        <end position="117"/>
    </location>
</feature>
<dbReference type="GO" id="GO:0009507">
    <property type="term" value="C:chloroplast"/>
    <property type="evidence" value="ECO:0007669"/>
    <property type="project" value="TreeGrafter"/>
</dbReference>
<reference evidence="2" key="2">
    <citation type="submission" date="2017-06" db="EMBL/GenBank/DDBJ databases">
        <title>The pomegranate genome and the genomics of punicalagin biosynthesis.</title>
        <authorList>
            <person name="Xu C."/>
        </authorList>
    </citation>
    <scope>NUCLEOTIDE SEQUENCE [LARGE SCALE GENOMIC DNA]</scope>
    <source>
        <tissue evidence="2">Fresh leaf</tissue>
    </source>
</reference>
<dbReference type="OrthoDB" id="10250354at2759"/>
<reference evidence="5" key="4">
    <citation type="submission" date="2025-04" db="UniProtKB">
        <authorList>
            <consortium name="RefSeq"/>
        </authorList>
    </citation>
    <scope>IDENTIFICATION</scope>
    <source>
        <tissue evidence="5">Leaf</tissue>
    </source>
</reference>
<dbReference type="Proteomes" id="UP000197138">
    <property type="component" value="Unassembled WGS sequence"/>
</dbReference>
<dbReference type="PANTHER" id="PTHR45090:SF3">
    <property type="entry name" value="OS09G0368800 PROTEIN"/>
    <property type="match status" value="1"/>
</dbReference>
<evidence type="ECO:0000259" key="1">
    <source>
        <dbReference type="PROSITE" id="PS50076"/>
    </source>
</evidence>
<dbReference type="Gene3D" id="1.10.287.110">
    <property type="entry name" value="DnaJ domain"/>
    <property type="match status" value="1"/>
</dbReference>
<dbReference type="RefSeq" id="XP_031395960.1">
    <property type="nucleotide sequence ID" value="XM_031540100.1"/>
</dbReference>
<protein>
    <submittedName>
        <fullName evidence="5">Chaperone protein dnaJ 20, chloroplastic-like</fullName>
    </submittedName>
</protein>
<evidence type="ECO:0000313" key="2">
    <source>
        <dbReference type="EMBL" id="OWM82198.1"/>
    </source>
</evidence>
<evidence type="ECO:0000313" key="4">
    <source>
        <dbReference type="Proteomes" id="UP000515151"/>
    </source>
</evidence>
<gene>
    <name evidence="5" type="primary">LOC116207212</name>
    <name evidence="2" type="ORF">CDL15_Pgr001772</name>
</gene>
<keyword evidence="4" id="KW-1185">Reference proteome</keyword>
<organism evidence="2 3">
    <name type="scientific">Punica granatum</name>
    <name type="common">Pomegranate</name>
    <dbReference type="NCBI Taxonomy" id="22663"/>
    <lineage>
        <taxon>Eukaryota</taxon>
        <taxon>Viridiplantae</taxon>
        <taxon>Streptophyta</taxon>
        <taxon>Embryophyta</taxon>
        <taxon>Tracheophyta</taxon>
        <taxon>Spermatophyta</taxon>
        <taxon>Magnoliopsida</taxon>
        <taxon>eudicotyledons</taxon>
        <taxon>Gunneridae</taxon>
        <taxon>Pentapetalae</taxon>
        <taxon>rosids</taxon>
        <taxon>malvids</taxon>
        <taxon>Myrtales</taxon>
        <taxon>Lythraceae</taxon>
        <taxon>Punica</taxon>
    </lineage>
</organism>
<dbReference type="Proteomes" id="UP000515151">
    <property type="component" value="Chromosome 5"/>
</dbReference>
<dbReference type="GeneID" id="116207212"/>
<dbReference type="CDD" id="cd06257">
    <property type="entry name" value="DnaJ"/>
    <property type="match status" value="1"/>
</dbReference>
<dbReference type="AlphaFoldDB" id="A0A218XBN5"/>
<evidence type="ECO:0000313" key="5">
    <source>
        <dbReference type="RefSeq" id="XP_031395960.1"/>
    </source>
</evidence>
<name>A0A218XBN5_PUNGR</name>
<proteinExistence type="predicted"/>
<sequence>MMEVSLYTNPRIPRVRVFSPNTRVIIKTTNRVSCRVKEATISTQGKKVNFYDVLSLGSKNVGLDEIRKAYRLMALQFHPDVCPPTVKEESTRRFVELQKAYETLSDPVSREWHDYELGLIESVRFPGRGAINHRVGNRRCSREVWEDQLSQLRQRSLLRMQRKNNNKH</sequence>
<reference evidence="4" key="3">
    <citation type="journal article" date="2020" name="Plant Biotechnol. J.">
        <title>The pomegranate (Punica granatum L.) draft genome dissects genetic divergence between soft- and hard-seeded cultivars.</title>
        <authorList>
            <person name="Luo X."/>
            <person name="Li H."/>
            <person name="Wu Z."/>
            <person name="Yao W."/>
            <person name="Zhao P."/>
            <person name="Cao D."/>
            <person name="Yu H."/>
            <person name="Li K."/>
            <person name="Poudel K."/>
            <person name="Zhao D."/>
            <person name="Zhang F."/>
            <person name="Xia X."/>
            <person name="Chen L."/>
            <person name="Wang Q."/>
            <person name="Jing D."/>
            <person name="Cao S."/>
        </authorList>
    </citation>
    <scope>NUCLEOTIDE SEQUENCE [LARGE SCALE GENOMIC DNA]</scope>
</reference>
<evidence type="ECO:0000313" key="3">
    <source>
        <dbReference type="Proteomes" id="UP000197138"/>
    </source>
</evidence>
<dbReference type="PRINTS" id="PR00625">
    <property type="entry name" value="JDOMAIN"/>
</dbReference>
<dbReference type="InterPro" id="IPR053232">
    <property type="entry name" value="DnaJ_C/III_chloroplastic"/>
</dbReference>
<dbReference type="PANTHER" id="PTHR45090">
    <property type="entry name" value="CHAPERONE PROTEIN DNAJ 20 CHLOROPLASTIC"/>
    <property type="match status" value="1"/>
</dbReference>
<dbReference type="EMBL" id="MTKT01002011">
    <property type="protein sequence ID" value="OWM82198.1"/>
    <property type="molecule type" value="Genomic_DNA"/>
</dbReference>
<dbReference type="SUPFAM" id="SSF46565">
    <property type="entry name" value="Chaperone J-domain"/>
    <property type="match status" value="1"/>
</dbReference>